<accession>A0ABV6X159</accession>
<reference evidence="1 2" key="1">
    <citation type="submission" date="2024-09" db="EMBL/GenBank/DDBJ databases">
        <authorList>
            <person name="Lee S.D."/>
        </authorList>
    </citation>
    <scope>NUCLEOTIDE SEQUENCE [LARGE SCALE GENOMIC DNA]</scope>
    <source>
        <strain evidence="1 2">N1-3</strain>
    </source>
</reference>
<name>A0ABV6X159_9ACTN</name>
<comment type="caution">
    <text evidence="1">The sequence shown here is derived from an EMBL/GenBank/DDBJ whole genome shotgun (WGS) entry which is preliminary data.</text>
</comment>
<organism evidence="1 2">
    <name type="scientific">Streptacidiphilus alkalitolerans</name>
    <dbReference type="NCBI Taxonomy" id="3342712"/>
    <lineage>
        <taxon>Bacteria</taxon>
        <taxon>Bacillati</taxon>
        <taxon>Actinomycetota</taxon>
        <taxon>Actinomycetes</taxon>
        <taxon>Kitasatosporales</taxon>
        <taxon>Streptomycetaceae</taxon>
        <taxon>Streptacidiphilus</taxon>
    </lineage>
</organism>
<proteinExistence type="predicted"/>
<dbReference type="InterPro" id="IPR035900">
    <property type="entry name" value="Colicin_E_sf"/>
</dbReference>
<dbReference type="SUPFAM" id="SSF47345">
    <property type="entry name" value="Colicin E immunity proteins"/>
    <property type="match status" value="1"/>
</dbReference>
<sequence>MDLRAELMPPSMDKQRLDELCREIEWIADLVLSGSESADEEVRLFNAKTGHDYAALDFAEYDGSRDLVAFALEAARPARPRIADITKGELVEVVRRLLADSPESDHYLRLLEANVLHPRVSDLIFHPSAELQDASAEQIVDAAIGYQPIAL</sequence>
<dbReference type="Gene3D" id="1.10.1200.20">
    <property type="entry name" value="Colicin E immunity protein"/>
    <property type="match status" value="1"/>
</dbReference>
<dbReference type="EMBL" id="JBHEZY010000005">
    <property type="protein sequence ID" value="MFC1431971.1"/>
    <property type="molecule type" value="Genomic_DNA"/>
</dbReference>
<protein>
    <submittedName>
        <fullName evidence="1">Uncharacterized protein</fullName>
    </submittedName>
</protein>
<dbReference type="RefSeq" id="WP_380553261.1">
    <property type="nucleotide sequence ID" value="NZ_JBHEZY010000005.1"/>
</dbReference>
<dbReference type="Proteomes" id="UP001592530">
    <property type="component" value="Unassembled WGS sequence"/>
</dbReference>
<evidence type="ECO:0000313" key="2">
    <source>
        <dbReference type="Proteomes" id="UP001592530"/>
    </source>
</evidence>
<gene>
    <name evidence="1" type="ORF">ACEZDB_15090</name>
</gene>
<evidence type="ECO:0000313" key="1">
    <source>
        <dbReference type="EMBL" id="MFC1431971.1"/>
    </source>
</evidence>